<organism evidence="2 3">
    <name type="scientific">Acorus gramineus</name>
    <name type="common">Dwarf sweet flag</name>
    <dbReference type="NCBI Taxonomy" id="55184"/>
    <lineage>
        <taxon>Eukaryota</taxon>
        <taxon>Viridiplantae</taxon>
        <taxon>Streptophyta</taxon>
        <taxon>Embryophyta</taxon>
        <taxon>Tracheophyta</taxon>
        <taxon>Spermatophyta</taxon>
        <taxon>Magnoliopsida</taxon>
        <taxon>Liliopsida</taxon>
        <taxon>Acoraceae</taxon>
        <taxon>Acorus</taxon>
    </lineage>
</organism>
<evidence type="ECO:0000256" key="1">
    <source>
        <dbReference type="SAM" id="MobiDB-lite"/>
    </source>
</evidence>
<feature type="region of interest" description="Disordered" evidence="1">
    <location>
        <begin position="46"/>
        <end position="92"/>
    </location>
</feature>
<dbReference type="Proteomes" id="UP001179952">
    <property type="component" value="Unassembled WGS sequence"/>
</dbReference>
<keyword evidence="3" id="KW-1185">Reference proteome</keyword>
<name>A0AAV9AIN5_ACOGR</name>
<dbReference type="AlphaFoldDB" id="A0AAV9AIN5"/>
<dbReference type="EMBL" id="JAUJYN010000009">
    <property type="protein sequence ID" value="KAK1264003.1"/>
    <property type="molecule type" value="Genomic_DNA"/>
</dbReference>
<evidence type="ECO:0000313" key="2">
    <source>
        <dbReference type="EMBL" id="KAK1264003.1"/>
    </source>
</evidence>
<sequence>MSESSGVVGSVAPPMVEHGRDAKAIVKLSIEEIEPRLIELQQLGVRASAHTENEEETLEHNEEDLTGSGETSSDNDESNEKSEDNPSGEEEIDRELLNSEGGGDLIHSGWGDMNVCADSNNEDNQPVMEDDCGGQFGDSAIEHQSEGVQISNLSPDNVKKTLAMEALEEENTNLKITVAAHGIDMLRIMADNSSKSFRLKTSARNLDCLFKKCGLLRRKIRGLNQQIGKLKTVNSKLKKKVSVRDDDIKGYKDREKGYLSVIAKQKQIISDMEDNASVHDITQKTALDAEIMSLKELITEKENLIAQQSVMLDFLQTQHPSQEAKPLDVIPLNSYTPDIQYVEVDMGEATHEKKKQTRSMVRRIKMRDRKAPINPEFQYSDAGKGAKRVAIGVPQEKETKKQKFSFRIPKNNVAKALGQKDVKILRQIVDFEANFGKTPSKTTTTNPH</sequence>
<reference evidence="2" key="1">
    <citation type="journal article" date="2023" name="Nat. Commun.">
        <title>Diploid and tetraploid genomes of Acorus and the evolution of monocots.</title>
        <authorList>
            <person name="Ma L."/>
            <person name="Liu K.W."/>
            <person name="Li Z."/>
            <person name="Hsiao Y.Y."/>
            <person name="Qi Y."/>
            <person name="Fu T."/>
            <person name="Tang G.D."/>
            <person name="Zhang D."/>
            <person name="Sun W.H."/>
            <person name="Liu D.K."/>
            <person name="Li Y."/>
            <person name="Chen G.Z."/>
            <person name="Liu X.D."/>
            <person name="Liao X.Y."/>
            <person name="Jiang Y.T."/>
            <person name="Yu X."/>
            <person name="Hao Y."/>
            <person name="Huang J."/>
            <person name="Zhao X.W."/>
            <person name="Ke S."/>
            <person name="Chen Y.Y."/>
            <person name="Wu W.L."/>
            <person name="Hsu J.L."/>
            <person name="Lin Y.F."/>
            <person name="Huang M.D."/>
            <person name="Li C.Y."/>
            <person name="Huang L."/>
            <person name="Wang Z.W."/>
            <person name="Zhao X."/>
            <person name="Zhong W.Y."/>
            <person name="Peng D.H."/>
            <person name="Ahmad S."/>
            <person name="Lan S."/>
            <person name="Zhang J.S."/>
            <person name="Tsai W.C."/>
            <person name="Van de Peer Y."/>
            <person name="Liu Z.J."/>
        </authorList>
    </citation>
    <scope>NUCLEOTIDE SEQUENCE</scope>
    <source>
        <strain evidence="2">SCP</strain>
    </source>
</reference>
<protein>
    <submittedName>
        <fullName evidence="2">Uncharacterized protein</fullName>
    </submittedName>
</protein>
<accession>A0AAV9AIN5</accession>
<feature type="region of interest" description="Disordered" evidence="1">
    <location>
        <begin position="1"/>
        <end position="20"/>
    </location>
</feature>
<proteinExistence type="predicted"/>
<reference evidence="2" key="2">
    <citation type="submission" date="2023-06" db="EMBL/GenBank/DDBJ databases">
        <authorList>
            <person name="Ma L."/>
            <person name="Liu K.-W."/>
            <person name="Li Z."/>
            <person name="Hsiao Y.-Y."/>
            <person name="Qi Y."/>
            <person name="Fu T."/>
            <person name="Tang G."/>
            <person name="Zhang D."/>
            <person name="Sun W.-H."/>
            <person name="Liu D.-K."/>
            <person name="Li Y."/>
            <person name="Chen G.-Z."/>
            <person name="Liu X.-D."/>
            <person name="Liao X.-Y."/>
            <person name="Jiang Y.-T."/>
            <person name="Yu X."/>
            <person name="Hao Y."/>
            <person name="Huang J."/>
            <person name="Zhao X.-W."/>
            <person name="Ke S."/>
            <person name="Chen Y.-Y."/>
            <person name="Wu W.-L."/>
            <person name="Hsu J.-L."/>
            <person name="Lin Y.-F."/>
            <person name="Huang M.-D."/>
            <person name="Li C.-Y."/>
            <person name="Huang L."/>
            <person name="Wang Z.-W."/>
            <person name="Zhao X."/>
            <person name="Zhong W.-Y."/>
            <person name="Peng D.-H."/>
            <person name="Ahmad S."/>
            <person name="Lan S."/>
            <person name="Zhang J.-S."/>
            <person name="Tsai W.-C."/>
            <person name="Van De Peer Y."/>
            <person name="Liu Z.-J."/>
        </authorList>
    </citation>
    <scope>NUCLEOTIDE SEQUENCE</scope>
    <source>
        <strain evidence="2">SCP</strain>
        <tissue evidence="2">Leaves</tissue>
    </source>
</reference>
<gene>
    <name evidence="2" type="ORF">QJS04_geneDACA013427</name>
</gene>
<comment type="caution">
    <text evidence="2">The sequence shown here is derived from an EMBL/GenBank/DDBJ whole genome shotgun (WGS) entry which is preliminary data.</text>
</comment>
<evidence type="ECO:0000313" key="3">
    <source>
        <dbReference type="Proteomes" id="UP001179952"/>
    </source>
</evidence>
<feature type="compositionally biased region" description="Acidic residues" evidence="1">
    <location>
        <begin position="53"/>
        <end position="65"/>
    </location>
</feature>